<reference evidence="3" key="1">
    <citation type="journal article" date="2023" name="Proc. Natl. Acad. Sci. U.S.A.">
        <title>Genomic and structural basis for evolution of tropane alkaloid biosynthesis.</title>
        <authorList>
            <person name="Wanga Y.-J."/>
            <person name="Taina T."/>
            <person name="Yua J.-Y."/>
            <person name="Lia J."/>
            <person name="Xua B."/>
            <person name="Chenc J."/>
            <person name="D'Auriad J.C."/>
            <person name="Huanga J.-P."/>
            <person name="Huanga S.-X."/>
        </authorList>
    </citation>
    <scope>NUCLEOTIDE SEQUENCE [LARGE SCALE GENOMIC DNA]</scope>
    <source>
        <strain evidence="3">cv. KIB-2019</strain>
    </source>
</reference>
<dbReference type="OrthoDB" id="367221at2759"/>
<dbReference type="PANTHER" id="PTHR13452:SF13">
    <property type="entry name" value="OS02G0672400 PROTEIN"/>
    <property type="match status" value="1"/>
</dbReference>
<gene>
    <name evidence="2" type="ORF">K7X08_026062</name>
</gene>
<sequence length="136" mass="15463">MAGFSRVVATAFLMLMLVFASGIVAKARTCESQSRRFRGLCFKKEKSATKEAIGILEKYIVSNPDAKRRKICTEDANEERNGWCNRILPIQGTCRLDEKELHKIVTKLVNQFMNNRQETENTVKLGITGEALRKPR</sequence>
<keyword evidence="3" id="KW-1185">Reference proteome</keyword>
<proteinExistence type="predicted"/>
<comment type="caution">
    <text evidence="2">The sequence shown here is derived from an EMBL/GenBank/DDBJ whole genome shotgun (WGS) entry which is preliminary data.</text>
</comment>
<dbReference type="Proteomes" id="UP001152561">
    <property type="component" value="Unassembled WGS sequence"/>
</dbReference>
<evidence type="ECO:0000313" key="3">
    <source>
        <dbReference type="Proteomes" id="UP001152561"/>
    </source>
</evidence>
<dbReference type="InterPro" id="IPR040183">
    <property type="entry name" value="THUMPD1-like"/>
</dbReference>
<name>A0A9Q1N1U4_9SOLA</name>
<dbReference type="EMBL" id="JAJAGQ010000001">
    <property type="protein sequence ID" value="KAJ8574257.1"/>
    <property type="molecule type" value="Genomic_DNA"/>
</dbReference>
<evidence type="ECO:0000256" key="1">
    <source>
        <dbReference type="SAM" id="SignalP"/>
    </source>
</evidence>
<evidence type="ECO:0000313" key="2">
    <source>
        <dbReference type="EMBL" id="KAJ8574257.1"/>
    </source>
</evidence>
<feature type="chain" id="PRO_5040343725" evidence="1">
    <location>
        <begin position="21"/>
        <end position="136"/>
    </location>
</feature>
<accession>A0A9Q1N1U4</accession>
<protein>
    <submittedName>
        <fullName evidence="2">Uncharacterized protein</fullName>
    </submittedName>
</protein>
<dbReference type="GO" id="GO:0003723">
    <property type="term" value="F:RNA binding"/>
    <property type="evidence" value="ECO:0007669"/>
    <property type="project" value="InterPro"/>
</dbReference>
<dbReference type="GO" id="GO:0006400">
    <property type="term" value="P:tRNA modification"/>
    <property type="evidence" value="ECO:0007669"/>
    <property type="project" value="InterPro"/>
</dbReference>
<dbReference type="PANTHER" id="PTHR13452">
    <property type="entry name" value="THUMP DOMAIN CONTAINING PROTEIN 1-RELATED"/>
    <property type="match status" value="1"/>
</dbReference>
<feature type="signal peptide" evidence="1">
    <location>
        <begin position="1"/>
        <end position="20"/>
    </location>
</feature>
<dbReference type="AlphaFoldDB" id="A0A9Q1N1U4"/>
<keyword evidence="1" id="KW-0732">Signal</keyword>
<organism evidence="2 3">
    <name type="scientific">Anisodus acutangulus</name>
    <dbReference type="NCBI Taxonomy" id="402998"/>
    <lineage>
        <taxon>Eukaryota</taxon>
        <taxon>Viridiplantae</taxon>
        <taxon>Streptophyta</taxon>
        <taxon>Embryophyta</taxon>
        <taxon>Tracheophyta</taxon>
        <taxon>Spermatophyta</taxon>
        <taxon>Magnoliopsida</taxon>
        <taxon>eudicotyledons</taxon>
        <taxon>Gunneridae</taxon>
        <taxon>Pentapetalae</taxon>
        <taxon>asterids</taxon>
        <taxon>lamiids</taxon>
        <taxon>Solanales</taxon>
        <taxon>Solanaceae</taxon>
        <taxon>Solanoideae</taxon>
        <taxon>Hyoscyameae</taxon>
        <taxon>Anisodus</taxon>
    </lineage>
</organism>